<dbReference type="PANTHER" id="PTHR45649">
    <property type="entry name" value="AMINO-ACID PERMEASE BAT1"/>
    <property type="match status" value="1"/>
</dbReference>
<comment type="subcellular location">
    <subcellularLocation>
        <location evidence="1">Membrane</location>
        <topology evidence="1">Multi-pass membrane protein</topology>
    </subcellularLocation>
</comment>
<dbReference type="Pfam" id="PF13520">
    <property type="entry name" value="AA_permease_2"/>
    <property type="match status" value="1"/>
</dbReference>
<feature type="transmembrane region" description="Helical" evidence="6">
    <location>
        <begin position="411"/>
        <end position="437"/>
    </location>
</feature>
<gene>
    <name evidence="7" type="ORF">UFOPK2310_01118</name>
</gene>
<dbReference type="GO" id="GO:0016020">
    <property type="term" value="C:membrane"/>
    <property type="evidence" value="ECO:0007669"/>
    <property type="project" value="UniProtKB-SubCell"/>
</dbReference>
<evidence type="ECO:0000313" key="7">
    <source>
        <dbReference type="EMBL" id="CAB4679311.1"/>
    </source>
</evidence>
<feature type="transmembrane region" description="Helical" evidence="6">
    <location>
        <begin position="379"/>
        <end position="399"/>
    </location>
</feature>
<keyword evidence="4 6" id="KW-1133">Transmembrane helix</keyword>
<feature type="transmembrane region" description="Helical" evidence="6">
    <location>
        <begin position="332"/>
        <end position="358"/>
    </location>
</feature>
<protein>
    <submittedName>
        <fullName evidence="7">Unannotated protein</fullName>
    </submittedName>
</protein>
<keyword evidence="3 6" id="KW-0812">Transmembrane</keyword>
<dbReference type="PANTHER" id="PTHR45649:SF26">
    <property type="entry name" value="OS04G0435100 PROTEIN"/>
    <property type="match status" value="1"/>
</dbReference>
<feature type="transmembrane region" description="Helical" evidence="6">
    <location>
        <begin position="458"/>
        <end position="479"/>
    </location>
</feature>
<feature type="transmembrane region" description="Helical" evidence="6">
    <location>
        <begin position="33"/>
        <end position="52"/>
    </location>
</feature>
<dbReference type="Gene3D" id="1.20.1740.10">
    <property type="entry name" value="Amino acid/polyamine transporter I"/>
    <property type="match status" value="1"/>
</dbReference>
<keyword evidence="5 6" id="KW-0472">Membrane</keyword>
<accession>A0A6J6MY73</accession>
<name>A0A6J6MY73_9ZZZZ</name>
<dbReference type="InterPro" id="IPR002293">
    <property type="entry name" value="AA/rel_permease1"/>
</dbReference>
<sequence length="566" mass="60901">MADQSTLSADEQQLADLGYKQELNRSWSGFSNFAISFSIISILAGCFTTFYFGWNNGGPIAISLGWPIIAALILVIGFCMSELVSAYPTSGGIYWWASKLGSVKAGYYTGWLNLVGLIAIVASVAYGAATFFDYSISRFSESWAAGYSLERVFVIFLCILALTALANIFSSRLLAIFNNISVWWHVVGAAIIVIILLFFLKEGATHWGVTDVFTGKVNNTFGLFGSGDGAVNGAGTDGPGFWFYVLPLGFLLTQYTITGYDASAHLSEETNGAANAAAKGIWRSIFYSAIGGWVLLLLFLFAVQDPIAVSAGGGGVQVILDQALTPQMSGSVLLIATIGQLFCTTACLTSASRMLFAFSRDGAVPGAKFLARVNKAKTPVYAVVAVTVAGLILTLPALWKVNIGTAEEPIYTVTAFFAVVSIGVLGLYLAFAIPIYYRWKKGADFKQGTWNLGNKWKWMAPLAVIEILVTSVYFILPLYPAGAPPFMRGFLGAPSAEEVPFDWKSVNYAPIVLGAIFIALWIGWHLSAKKWFTGPKMTIDLPAGVSSADEIGLEHENKGFHQPPQG</sequence>
<proteinExistence type="predicted"/>
<feature type="transmembrane region" description="Helical" evidence="6">
    <location>
        <begin position="508"/>
        <end position="527"/>
    </location>
</feature>
<evidence type="ECO:0000256" key="2">
    <source>
        <dbReference type="ARBA" id="ARBA00022448"/>
    </source>
</evidence>
<evidence type="ECO:0000256" key="3">
    <source>
        <dbReference type="ARBA" id="ARBA00022692"/>
    </source>
</evidence>
<feature type="transmembrane region" description="Helical" evidence="6">
    <location>
        <begin position="64"/>
        <end position="87"/>
    </location>
</feature>
<organism evidence="7">
    <name type="scientific">freshwater metagenome</name>
    <dbReference type="NCBI Taxonomy" id="449393"/>
    <lineage>
        <taxon>unclassified sequences</taxon>
        <taxon>metagenomes</taxon>
        <taxon>ecological metagenomes</taxon>
    </lineage>
</organism>
<evidence type="ECO:0000256" key="1">
    <source>
        <dbReference type="ARBA" id="ARBA00004141"/>
    </source>
</evidence>
<feature type="transmembrane region" description="Helical" evidence="6">
    <location>
        <begin position="285"/>
        <end position="303"/>
    </location>
</feature>
<dbReference type="EMBL" id="CAEZWW010000142">
    <property type="protein sequence ID" value="CAB4679311.1"/>
    <property type="molecule type" value="Genomic_DNA"/>
</dbReference>
<feature type="transmembrane region" description="Helical" evidence="6">
    <location>
        <begin position="182"/>
        <end position="200"/>
    </location>
</feature>
<feature type="transmembrane region" description="Helical" evidence="6">
    <location>
        <begin position="152"/>
        <end position="170"/>
    </location>
</feature>
<dbReference type="GO" id="GO:0022857">
    <property type="term" value="F:transmembrane transporter activity"/>
    <property type="evidence" value="ECO:0007669"/>
    <property type="project" value="InterPro"/>
</dbReference>
<evidence type="ECO:0000256" key="6">
    <source>
        <dbReference type="SAM" id="Phobius"/>
    </source>
</evidence>
<reference evidence="7" key="1">
    <citation type="submission" date="2020-05" db="EMBL/GenBank/DDBJ databases">
        <authorList>
            <person name="Chiriac C."/>
            <person name="Salcher M."/>
            <person name="Ghai R."/>
            <person name="Kavagutti S V."/>
        </authorList>
    </citation>
    <scope>NUCLEOTIDE SEQUENCE</scope>
</reference>
<feature type="transmembrane region" description="Helical" evidence="6">
    <location>
        <begin position="107"/>
        <end position="132"/>
    </location>
</feature>
<keyword evidence="2" id="KW-0813">Transport</keyword>
<dbReference type="AlphaFoldDB" id="A0A6J6MY73"/>
<evidence type="ECO:0000256" key="4">
    <source>
        <dbReference type="ARBA" id="ARBA00022989"/>
    </source>
</evidence>
<evidence type="ECO:0000256" key="5">
    <source>
        <dbReference type="ARBA" id="ARBA00023136"/>
    </source>
</evidence>
<dbReference type="PIRSF" id="PIRSF006060">
    <property type="entry name" value="AA_transporter"/>
    <property type="match status" value="1"/>
</dbReference>